<feature type="region of interest" description="Disordered" evidence="5">
    <location>
        <begin position="377"/>
        <end position="397"/>
    </location>
</feature>
<evidence type="ECO:0000313" key="7">
    <source>
        <dbReference type="Proteomes" id="UP000281955"/>
    </source>
</evidence>
<evidence type="ECO:0000313" key="6">
    <source>
        <dbReference type="EMBL" id="RKS72403.1"/>
    </source>
</evidence>
<dbReference type="PANTHER" id="PTHR30563:SF0">
    <property type="entry name" value="DNA RECOMBINATION PROTEIN RMUC"/>
    <property type="match status" value="1"/>
</dbReference>
<name>A0A420XMA3_9ACTN</name>
<dbReference type="PANTHER" id="PTHR30563">
    <property type="entry name" value="DNA RECOMBINATION PROTEIN RMUC"/>
    <property type="match status" value="1"/>
</dbReference>
<evidence type="ECO:0000256" key="2">
    <source>
        <dbReference type="ARBA" id="ARBA00009840"/>
    </source>
</evidence>
<dbReference type="Pfam" id="PF02646">
    <property type="entry name" value="RmuC"/>
    <property type="match status" value="1"/>
</dbReference>
<evidence type="ECO:0000256" key="3">
    <source>
        <dbReference type="ARBA" id="ARBA00023054"/>
    </source>
</evidence>
<evidence type="ECO:0000256" key="4">
    <source>
        <dbReference type="ARBA" id="ARBA00023172"/>
    </source>
</evidence>
<dbReference type="InParanoid" id="A0A420XMA3"/>
<keyword evidence="3" id="KW-0175">Coiled coil</keyword>
<protein>
    <submittedName>
        <fullName evidence="6">DNA recombination protein RmuC</fullName>
    </submittedName>
</protein>
<feature type="compositionally biased region" description="Basic and acidic residues" evidence="5">
    <location>
        <begin position="384"/>
        <end position="397"/>
    </location>
</feature>
<dbReference type="Proteomes" id="UP000281955">
    <property type="component" value="Unassembled WGS sequence"/>
</dbReference>
<evidence type="ECO:0000256" key="1">
    <source>
        <dbReference type="ARBA" id="ARBA00003416"/>
    </source>
</evidence>
<dbReference type="AlphaFoldDB" id="A0A420XMA3"/>
<evidence type="ECO:0000256" key="5">
    <source>
        <dbReference type="SAM" id="MobiDB-lite"/>
    </source>
</evidence>
<comment type="caution">
    <text evidence="6">The sequence shown here is derived from an EMBL/GenBank/DDBJ whole genome shotgun (WGS) entry which is preliminary data.</text>
</comment>
<comment type="similarity">
    <text evidence="2">Belongs to the RmuC family.</text>
</comment>
<dbReference type="EMBL" id="RBWV01000013">
    <property type="protein sequence ID" value="RKS72403.1"/>
    <property type="molecule type" value="Genomic_DNA"/>
</dbReference>
<keyword evidence="7" id="KW-1185">Reference proteome</keyword>
<dbReference type="InterPro" id="IPR003798">
    <property type="entry name" value="DNA_recombination_RmuC"/>
</dbReference>
<dbReference type="OrthoDB" id="370725at2"/>
<comment type="function">
    <text evidence="1">Involved in DNA recombination.</text>
</comment>
<organism evidence="6 7">
    <name type="scientific">Motilibacter peucedani</name>
    <dbReference type="NCBI Taxonomy" id="598650"/>
    <lineage>
        <taxon>Bacteria</taxon>
        <taxon>Bacillati</taxon>
        <taxon>Actinomycetota</taxon>
        <taxon>Actinomycetes</taxon>
        <taxon>Motilibacterales</taxon>
        <taxon>Motilibacteraceae</taxon>
        <taxon>Motilibacter</taxon>
    </lineage>
</organism>
<dbReference type="GO" id="GO:0006310">
    <property type="term" value="P:DNA recombination"/>
    <property type="evidence" value="ECO:0007669"/>
    <property type="project" value="UniProtKB-KW"/>
</dbReference>
<proteinExistence type="inferred from homology"/>
<accession>A0A420XMA3</accession>
<keyword evidence="4" id="KW-0233">DNA recombination</keyword>
<sequence length="397" mass="42259">MLRGMDVGGVLLLVLGVLLGLGAGVGLGVWVSSTRGLTAQALEARDRHLVELADARFRAAGAEASGELDRRQRAVGDLVLPVHEALGRMEAHLRALETSRAAAHAGLLEQVRGVQAASEQLRTETAALTGALRSPNARGRWGEMQLRRVVEVAGMLAHCDFDEQVVLATRDGSLRPDLVVRLAGGRSVAVDAKVPLTAYLEAVERTDPAGREERVRSHARALRAHVDTLARREYWSALQPGPELVVLFVPGEAFLAPALEVDPVLLDDAMGKGVLLATPTTLLTLLRTIAYGWQQESLAEGAREVVAAGRELHRRLGRLGSHLDKLGRSLTRSVTDFNSTVGSFERSVAPATRRLSELGLAGSGAAAEPAALDVAPRPVTVDLPTDRPARELDEGAA</sequence>
<reference evidence="6 7" key="1">
    <citation type="submission" date="2018-10" db="EMBL/GenBank/DDBJ databases">
        <title>Genomic Encyclopedia of Archaeal and Bacterial Type Strains, Phase II (KMG-II): from individual species to whole genera.</title>
        <authorList>
            <person name="Goeker M."/>
        </authorList>
    </citation>
    <scope>NUCLEOTIDE SEQUENCE [LARGE SCALE GENOMIC DNA]</scope>
    <source>
        <strain evidence="6 7">RP-AC37</strain>
    </source>
</reference>
<gene>
    <name evidence="6" type="ORF">CLV35_2647</name>
</gene>